<dbReference type="GO" id="GO:0008643">
    <property type="term" value="P:carbohydrate transport"/>
    <property type="evidence" value="ECO:0007669"/>
    <property type="project" value="InterPro"/>
</dbReference>
<evidence type="ECO:0000256" key="1">
    <source>
        <dbReference type="ARBA" id="ARBA00009617"/>
    </source>
</evidence>
<protein>
    <submittedName>
        <fullName evidence="4">Glucuronide carrier protein</fullName>
    </submittedName>
</protein>
<feature type="transmembrane region" description="Helical" evidence="3">
    <location>
        <begin position="429"/>
        <end position="449"/>
    </location>
</feature>
<keyword evidence="5" id="KW-1185">Reference proteome</keyword>
<dbReference type="GO" id="GO:0005886">
    <property type="term" value="C:plasma membrane"/>
    <property type="evidence" value="ECO:0007669"/>
    <property type="project" value="TreeGrafter"/>
</dbReference>
<evidence type="ECO:0000256" key="2">
    <source>
        <dbReference type="SAM" id="MobiDB-lite"/>
    </source>
</evidence>
<feature type="transmembrane region" description="Helical" evidence="3">
    <location>
        <begin position="480"/>
        <end position="504"/>
    </location>
</feature>
<keyword evidence="3" id="KW-0472">Membrane</keyword>
<feature type="transmembrane region" description="Helical" evidence="3">
    <location>
        <begin position="664"/>
        <end position="682"/>
    </location>
</feature>
<evidence type="ECO:0000256" key="3">
    <source>
        <dbReference type="SAM" id="Phobius"/>
    </source>
</evidence>
<organism evidence="4 5">
    <name type="scientific">Pontiella desulfatans</name>
    <dbReference type="NCBI Taxonomy" id="2750659"/>
    <lineage>
        <taxon>Bacteria</taxon>
        <taxon>Pseudomonadati</taxon>
        <taxon>Kiritimatiellota</taxon>
        <taxon>Kiritimatiellia</taxon>
        <taxon>Kiritimatiellales</taxon>
        <taxon>Pontiellaceae</taxon>
        <taxon>Pontiella</taxon>
    </lineage>
</organism>
<dbReference type="InterPro" id="IPR039672">
    <property type="entry name" value="MFS_2"/>
</dbReference>
<comment type="similarity">
    <text evidence="1">Belongs to the sodium:galactoside symporter (TC 2.A.2) family.</text>
</comment>
<dbReference type="GO" id="GO:0015293">
    <property type="term" value="F:symporter activity"/>
    <property type="evidence" value="ECO:0007669"/>
    <property type="project" value="InterPro"/>
</dbReference>
<feature type="transmembrane region" description="Helical" evidence="3">
    <location>
        <begin position="109"/>
        <end position="129"/>
    </location>
</feature>
<keyword evidence="3" id="KW-0812">Transmembrane</keyword>
<proteinExistence type="inferred from homology"/>
<reference evidence="4 5" key="1">
    <citation type="submission" date="2019-04" db="EMBL/GenBank/DDBJ databases">
        <authorList>
            <person name="Van Vliet M D."/>
        </authorList>
    </citation>
    <scope>NUCLEOTIDE SEQUENCE [LARGE SCALE GENOMIC DNA]</scope>
    <source>
        <strain evidence="4 5">F1</strain>
    </source>
</reference>
<accession>A0A6C2U5F6</accession>
<name>A0A6C2U5F6_PONDE</name>
<dbReference type="AlphaFoldDB" id="A0A6C2U5F6"/>
<evidence type="ECO:0000313" key="5">
    <source>
        <dbReference type="Proteomes" id="UP000366872"/>
    </source>
</evidence>
<keyword evidence="3" id="KW-1133">Transmembrane helix</keyword>
<feature type="transmembrane region" description="Helical" evidence="3">
    <location>
        <begin position="356"/>
        <end position="381"/>
    </location>
</feature>
<gene>
    <name evidence="4" type="primary">uidB_4</name>
    <name evidence="4" type="ORF">PDESU_03649</name>
</gene>
<dbReference type="InterPro" id="IPR036259">
    <property type="entry name" value="MFS_trans_sf"/>
</dbReference>
<feature type="transmembrane region" description="Helical" evidence="3">
    <location>
        <begin position="579"/>
        <end position="603"/>
    </location>
</feature>
<feature type="region of interest" description="Disordered" evidence="2">
    <location>
        <begin position="1"/>
        <end position="31"/>
    </location>
</feature>
<feature type="compositionally biased region" description="Basic and acidic residues" evidence="2">
    <location>
        <begin position="10"/>
        <end position="22"/>
    </location>
</feature>
<dbReference type="Pfam" id="PF13347">
    <property type="entry name" value="MFS_2"/>
    <property type="match status" value="2"/>
</dbReference>
<dbReference type="EMBL" id="CAAHFG010000002">
    <property type="protein sequence ID" value="VGO15069.1"/>
    <property type="molecule type" value="Genomic_DNA"/>
</dbReference>
<feature type="transmembrane region" description="Helical" evidence="3">
    <location>
        <begin position="624"/>
        <end position="644"/>
    </location>
</feature>
<sequence>MTKKTPQTNEVHRERNALKDEPGLPEGCVGPQDAKRGEVAIYAFGNIEESASNQFFIYFQQILTIAMHVHPMLLGLILGVRTLIDAVTDPIMAYITDNARTRWGRRRPFILVGGVLRMLLLIAICVFIPRGGHLSSNSVMEAQKFANEAVVTAGKAQESAVKIREQIETAEPEIRLKMLGILSEREVACAEAIQKMEQNRDALVEDVARRKGEVEDKQAELDTIRTEFAESPELEEKLIAAQGRVDFAEGKFTTADQLLKKMNKAHRQAIATVELSRYMLDAFAADSTAPQWGDIAAAQARADILCATAGLEPLSLFEIDPPPPPQRSAKKKGSWAKITDGIAAFKAPENAAQQKLVVFILIVFVLFALFTTVNSVPYYALGIELCPSYDGRTRVVAYRGFIDQATRLLMPWIPALCFSLWFANAIDGLFWVAAAIGSVGICTTVLLFWKVRERTEISTVKKEKINIFVTMWQLAKNPHFLRIFALYALVMLTTGMFQLINFYLNVYWVMGSALSGAKIVGAISMIASVLGMACIPLINTACRRFEKHRALRFGIIWMAAGAALKWWCMNPDHPEYQIVLPFFYSVGIISVYTILPTLMADVTDMDELENGFRREGMFGAVMSFMNKIVGTFVPILAGVALAIAGIDPSLEYRQLPDTIFRLRLMDSFIPAGMLLICLVVLWKYPLTRRKVEEVKSELHRRHQAERAGANE</sequence>
<feature type="transmembrane region" description="Helical" evidence="3">
    <location>
        <begin position="516"/>
        <end position="538"/>
    </location>
</feature>
<dbReference type="PANTHER" id="PTHR11328:SF24">
    <property type="entry name" value="MAJOR FACILITATOR SUPERFAMILY (MFS) PROFILE DOMAIN-CONTAINING PROTEIN"/>
    <property type="match status" value="1"/>
</dbReference>
<evidence type="ECO:0000313" key="4">
    <source>
        <dbReference type="EMBL" id="VGO15069.1"/>
    </source>
</evidence>
<dbReference type="PANTHER" id="PTHR11328">
    <property type="entry name" value="MAJOR FACILITATOR SUPERFAMILY DOMAIN-CONTAINING PROTEIN"/>
    <property type="match status" value="1"/>
</dbReference>
<dbReference type="Proteomes" id="UP000366872">
    <property type="component" value="Unassembled WGS sequence"/>
</dbReference>
<dbReference type="SUPFAM" id="SSF103473">
    <property type="entry name" value="MFS general substrate transporter"/>
    <property type="match status" value="1"/>
</dbReference>
<dbReference type="Gene3D" id="1.20.1250.20">
    <property type="entry name" value="MFS general substrate transporter like domains"/>
    <property type="match status" value="2"/>
</dbReference>
<dbReference type="RefSeq" id="WP_168442377.1">
    <property type="nucleotide sequence ID" value="NZ_CAAHFG010000002.1"/>
</dbReference>
<feature type="transmembrane region" description="Helical" evidence="3">
    <location>
        <begin position="550"/>
        <end position="567"/>
    </location>
</feature>